<dbReference type="Gene3D" id="1.10.630.10">
    <property type="entry name" value="Cytochrome P450"/>
    <property type="match status" value="1"/>
</dbReference>
<dbReference type="GO" id="GO:0005506">
    <property type="term" value="F:iron ion binding"/>
    <property type="evidence" value="ECO:0007669"/>
    <property type="project" value="InterPro"/>
</dbReference>
<comment type="caution">
    <text evidence="5">The sequence shown here is derived from an EMBL/GenBank/DDBJ whole genome shotgun (WGS) entry which is preliminary data.</text>
</comment>
<evidence type="ECO:0000313" key="5">
    <source>
        <dbReference type="EMBL" id="GLB43524.1"/>
    </source>
</evidence>
<proteinExistence type="inferred from homology"/>
<dbReference type="PROSITE" id="PS00086">
    <property type="entry name" value="CYTOCHROME_P450"/>
    <property type="match status" value="1"/>
</dbReference>
<keyword evidence="3" id="KW-0503">Monooxygenase</keyword>
<dbReference type="GO" id="GO:0004497">
    <property type="term" value="F:monooxygenase activity"/>
    <property type="evidence" value="ECO:0007669"/>
    <property type="project" value="UniProtKB-KW"/>
</dbReference>
<evidence type="ECO:0000256" key="4">
    <source>
        <dbReference type="SAM" id="MobiDB-lite"/>
    </source>
</evidence>
<dbReference type="AlphaFoldDB" id="A0A9P3UQ58"/>
<feature type="region of interest" description="Disordered" evidence="4">
    <location>
        <begin position="80"/>
        <end position="120"/>
    </location>
</feature>
<dbReference type="InterPro" id="IPR036396">
    <property type="entry name" value="Cyt_P450_sf"/>
</dbReference>
<keyword evidence="3" id="KW-0560">Oxidoreductase</keyword>
<sequence>MQRIPVHKGTHIVVGMVGVQYNPRSFENQEEYRPSRRYGTRDSEAFTAFSVGPRACIGRILCDNRSGGVPDDAAAGLAYRTQVDSGRDKGGAEKQGAGDTDSEAYTGRATGAGEAHPEEERKGYPAFCCFDFKEHIRISPDNYQRVHLSPQRFSSSVR</sequence>
<keyword evidence="2 3" id="KW-0408">Iron</keyword>
<name>A0A9P3UQ58_LYOSH</name>
<keyword evidence="6" id="KW-1185">Reference proteome</keyword>
<dbReference type="GO" id="GO:0016705">
    <property type="term" value="F:oxidoreductase activity, acting on paired donors, with incorporation or reduction of molecular oxygen"/>
    <property type="evidence" value="ECO:0007669"/>
    <property type="project" value="InterPro"/>
</dbReference>
<accession>A0A9P3UQ58</accession>
<evidence type="ECO:0000256" key="2">
    <source>
        <dbReference type="ARBA" id="ARBA00023004"/>
    </source>
</evidence>
<dbReference type="InterPro" id="IPR017972">
    <property type="entry name" value="Cyt_P450_CS"/>
</dbReference>
<evidence type="ECO:0000313" key="6">
    <source>
        <dbReference type="Proteomes" id="UP001063166"/>
    </source>
</evidence>
<organism evidence="5 6">
    <name type="scientific">Lyophyllum shimeji</name>
    <name type="common">Hon-shimeji</name>
    <name type="synonym">Tricholoma shimeji</name>
    <dbReference type="NCBI Taxonomy" id="47721"/>
    <lineage>
        <taxon>Eukaryota</taxon>
        <taxon>Fungi</taxon>
        <taxon>Dikarya</taxon>
        <taxon>Basidiomycota</taxon>
        <taxon>Agaricomycotina</taxon>
        <taxon>Agaricomycetes</taxon>
        <taxon>Agaricomycetidae</taxon>
        <taxon>Agaricales</taxon>
        <taxon>Tricholomatineae</taxon>
        <taxon>Lyophyllaceae</taxon>
        <taxon>Lyophyllum</taxon>
    </lineage>
</organism>
<dbReference type="EMBL" id="BRPK01000014">
    <property type="protein sequence ID" value="GLB43524.1"/>
    <property type="molecule type" value="Genomic_DNA"/>
</dbReference>
<dbReference type="Pfam" id="PF00067">
    <property type="entry name" value="p450"/>
    <property type="match status" value="1"/>
</dbReference>
<reference evidence="5" key="1">
    <citation type="submission" date="2022-07" db="EMBL/GenBank/DDBJ databases">
        <title>The genome of Lyophyllum shimeji provides insight into the initial evolution of ectomycorrhizal fungal genome.</title>
        <authorList>
            <person name="Kobayashi Y."/>
            <person name="Shibata T."/>
            <person name="Hirakawa H."/>
            <person name="Shigenobu S."/>
            <person name="Nishiyama T."/>
            <person name="Yamada A."/>
            <person name="Hasebe M."/>
            <person name="Kawaguchi M."/>
        </authorList>
    </citation>
    <scope>NUCLEOTIDE SEQUENCE</scope>
    <source>
        <strain evidence="5">AT787</strain>
    </source>
</reference>
<comment type="similarity">
    <text evidence="3">Belongs to the cytochrome P450 family.</text>
</comment>
<evidence type="ECO:0000256" key="3">
    <source>
        <dbReference type="RuleBase" id="RU000461"/>
    </source>
</evidence>
<dbReference type="Proteomes" id="UP001063166">
    <property type="component" value="Unassembled WGS sequence"/>
</dbReference>
<keyword evidence="1 3" id="KW-0479">Metal-binding</keyword>
<dbReference type="InterPro" id="IPR001128">
    <property type="entry name" value="Cyt_P450"/>
</dbReference>
<dbReference type="SUPFAM" id="SSF48264">
    <property type="entry name" value="Cytochrome P450"/>
    <property type="match status" value="1"/>
</dbReference>
<evidence type="ECO:0000256" key="1">
    <source>
        <dbReference type="ARBA" id="ARBA00022723"/>
    </source>
</evidence>
<gene>
    <name evidence="5" type="ORF">LshimejAT787_1400360</name>
</gene>
<protein>
    <submittedName>
        <fullName evidence="5">Cytochrome p450</fullName>
    </submittedName>
</protein>
<dbReference type="GO" id="GO:0020037">
    <property type="term" value="F:heme binding"/>
    <property type="evidence" value="ECO:0007669"/>
    <property type="project" value="InterPro"/>
</dbReference>
<keyword evidence="3" id="KW-0349">Heme</keyword>
<dbReference type="OrthoDB" id="1470350at2759"/>